<dbReference type="Proteomes" id="UP001164746">
    <property type="component" value="Chromosome 9"/>
</dbReference>
<name>A0ABY7F0M5_MYAAR</name>
<sequence>MLEFNNKEQIEQIIYPMNTKTPILYEAVYQDQQEIKKRRKARASCPAHIKRSQRSFKRLKPFYVSPVRSGDRNNCLCIYHVELKAVFDCCMKNDPSLTSNYPNYYVGVKLESEDHHNISCQKCGVDNFKMLEQETGDETTELEQFEYVTVSSKGIQVSKKTDAEKKDDKCESDAFIFHATSCVISFTSRDQLKHLTTNLHQNDCAVVHDFSENYRQLKSQPEITIHVSILYRYALLEIDGVDSTKESPNIALTEQFIV</sequence>
<dbReference type="EMBL" id="CP111020">
    <property type="protein sequence ID" value="WAR14303.1"/>
    <property type="molecule type" value="Genomic_DNA"/>
</dbReference>
<accession>A0ABY7F0M5</accession>
<organism evidence="1 2">
    <name type="scientific">Mya arenaria</name>
    <name type="common">Soft-shell clam</name>
    <dbReference type="NCBI Taxonomy" id="6604"/>
    <lineage>
        <taxon>Eukaryota</taxon>
        <taxon>Metazoa</taxon>
        <taxon>Spiralia</taxon>
        <taxon>Lophotrochozoa</taxon>
        <taxon>Mollusca</taxon>
        <taxon>Bivalvia</taxon>
        <taxon>Autobranchia</taxon>
        <taxon>Heteroconchia</taxon>
        <taxon>Euheterodonta</taxon>
        <taxon>Imparidentia</taxon>
        <taxon>Neoheterodontei</taxon>
        <taxon>Myida</taxon>
        <taxon>Myoidea</taxon>
        <taxon>Myidae</taxon>
        <taxon>Mya</taxon>
    </lineage>
</organism>
<reference evidence="1" key="1">
    <citation type="submission" date="2022-11" db="EMBL/GenBank/DDBJ databases">
        <title>Centuries of genome instability and evolution in soft-shell clam transmissible cancer (bioRxiv).</title>
        <authorList>
            <person name="Hart S.F.M."/>
            <person name="Yonemitsu M.A."/>
            <person name="Giersch R.M."/>
            <person name="Beal B.F."/>
            <person name="Arriagada G."/>
            <person name="Davis B.W."/>
            <person name="Ostrander E.A."/>
            <person name="Goff S.P."/>
            <person name="Metzger M.J."/>
        </authorList>
    </citation>
    <scope>NUCLEOTIDE SEQUENCE</scope>
    <source>
        <strain evidence="1">MELC-2E11</strain>
        <tissue evidence="1">Siphon/mantle</tissue>
    </source>
</reference>
<gene>
    <name evidence="1" type="ORF">MAR_004408</name>
</gene>
<evidence type="ECO:0000313" key="2">
    <source>
        <dbReference type="Proteomes" id="UP001164746"/>
    </source>
</evidence>
<evidence type="ECO:0008006" key="3">
    <source>
        <dbReference type="Google" id="ProtNLM"/>
    </source>
</evidence>
<proteinExistence type="predicted"/>
<keyword evidence="2" id="KW-1185">Reference proteome</keyword>
<protein>
    <recommendedName>
        <fullName evidence="3">C2H2-type domain-containing protein</fullName>
    </recommendedName>
</protein>
<evidence type="ECO:0000313" key="1">
    <source>
        <dbReference type="EMBL" id="WAR14303.1"/>
    </source>
</evidence>